<evidence type="ECO:0000313" key="11">
    <source>
        <dbReference type="EMBL" id="KAL1523138.1"/>
    </source>
</evidence>
<dbReference type="PROSITE" id="PS00039">
    <property type="entry name" value="DEAD_ATP_HELICASE"/>
    <property type="match status" value="1"/>
</dbReference>
<keyword evidence="5 7" id="KW-0067">ATP-binding</keyword>
<dbReference type="InterPro" id="IPR014001">
    <property type="entry name" value="Helicase_ATP-bd"/>
</dbReference>
<feature type="short sequence motif" description="Q motif" evidence="6">
    <location>
        <begin position="67"/>
        <end position="95"/>
    </location>
</feature>
<dbReference type="PROSITE" id="PS51195">
    <property type="entry name" value="Q_MOTIF"/>
    <property type="match status" value="1"/>
</dbReference>
<keyword evidence="12" id="KW-1185">Reference proteome</keyword>
<dbReference type="FunFam" id="3.40.50.300:FF:000008">
    <property type="entry name" value="ATP-dependent RNA helicase RhlB"/>
    <property type="match status" value="1"/>
</dbReference>
<dbReference type="EMBL" id="JBGBPQ010000006">
    <property type="protein sequence ID" value="KAL1523138.1"/>
    <property type="molecule type" value="Genomic_DNA"/>
</dbReference>
<evidence type="ECO:0000313" key="12">
    <source>
        <dbReference type="Proteomes" id="UP001515480"/>
    </source>
</evidence>
<dbReference type="GO" id="GO:0003724">
    <property type="term" value="F:RNA helicase activity"/>
    <property type="evidence" value="ECO:0007669"/>
    <property type="project" value="UniProtKB-EC"/>
</dbReference>
<evidence type="ECO:0000256" key="7">
    <source>
        <dbReference type="RuleBase" id="RU000492"/>
    </source>
</evidence>
<dbReference type="Proteomes" id="UP001515480">
    <property type="component" value="Unassembled WGS sequence"/>
</dbReference>
<dbReference type="InterPro" id="IPR011545">
    <property type="entry name" value="DEAD/DEAH_box_helicase_dom"/>
</dbReference>
<evidence type="ECO:0000259" key="8">
    <source>
        <dbReference type="PROSITE" id="PS51192"/>
    </source>
</evidence>
<feature type="domain" description="Helicase ATP-binding" evidence="8">
    <location>
        <begin position="98"/>
        <end position="273"/>
    </location>
</feature>
<dbReference type="EC" id="3.6.4.13" evidence="1"/>
<dbReference type="PANTHER" id="PTHR47958">
    <property type="entry name" value="ATP-DEPENDENT RNA HELICASE DBP3"/>
    <property type="match status" value="1"/>
</dbReference>
<dbReference type="SMART" id="SM00490">
    <property type="entry name" value="HELICc"/>
    <property type="match status" value="1"/>
</dbReference>
<name>A0AB34JPZ0_PRYPA</name>
<dbReference type="InterPro" id="IPR000629">
    <property type="entry name" value="RNA-helicase_DEAD-box_CS"/>
</dbReference>
<keyword evidence="3 7" id="KW-0378">Hydrolase</keyword>
<reference evidence="11 12" key="1">
    <citation type="journal article" date="2024" name="Science">
        <title>Giant polyketide synthase enzymes in the biosynthesis of giant marine polyether toxins.</title>
        <authorList>
            <person name="Fallon T.R."/>
            <person name="Shende V.V."/>
            <person name="Wierzbicki I.H."/>
            <person name="Pendleton A.L."/>
            <person name="Watervoot N.F."/>
            <person name="Auber R.P."/>
            <person name="Gonzalez D.J."/>
            <person name="Wisecaver J.H."/>
            <person name="Moore B.S."/>
        </authorList>
    </citation>
    <scope>NUCLEOTIDE SEQUENCE [LARGE SCALE GENOMIC DNA]</scope>
    <source>
        <strain evidence="11 12">12B1</strain>
    </source>
</reference>
<dbReference type="PROSITE" id="PS51192">
    <property type="entry name" value="HELICASE_ATP_BIND_1"/>
    <property type="match status" value="1"/>
</dbReference>
<keyword evidence="2 7" id="KW-0547">Nucleotide-binding</keyword>
<comment type="caution">
    <text evidence="11">The sequence shown here is derived from an EMBL/GenBank/DDBJ whole genome shotgun (WGS) entry which is preliminary data.</text>
</comment>
<sequence length="463" mass="49832">MAWRLGETALKAKAEAAAAAEDALPPVARDFYVEHPAVAALSPAHVEQLRAQLGIRVIGADCPRPVGSLLQASFPQYVLDAVEAAGYTHPTAVQRQAWPIIMKGRDLVALAETGSGKTLAFLLPALVHVNAQPVLREGEGPLALVLAPTRELAVQIHEESVRFGHPCGVSSVCLHGGVPKAPQVLALRKAPEVVVATPGRLTELLAKKKTELSRCTYVVVDEADRMLDLGFVPQLRGLLQQMRPDRQTLMFSATWPAEVQALASTFLLPGFLLLEVGGALVHAGKANTQIAQHVLVCSEPAKLGKLVGLLEALMDGSKILIFCNSKRRCDSLTRELRVDGWPCLAIHGDKSQEERDWVLQEFKDGRQPVLAATDVAQRGLDIKDIKYVINYDCPGTSEGYVHRIGRTGRAGASGCAYTLVTPEDARVAPDLVEVLRGSGQEVPSELAQLANAARYKSPAIPRN</sequence>
<dbReference type="SUPFAM" id="SSF52540">
    <property type="entry name" value="P-loop containing nucleoside triphosphate hydrolases"/>
    <property type="match status" value="1"/>
</dbReference>
<evidence type="ECO:0000256" key="5">
    <source>
        <dbReference type="ARBA" id="ARBA00022840"/>
    </source>
</evidence>
<proteinExistence type="inferred from homology"/>
<protein>
    <recommendedName>
        <fullName evidence="1">RNA helicase</fullName>
        <ecNumber evidence="1">3.6.4.13</ecNumber>
    </recommendedName>
</protein>
<keyword evidence="4 7" id="KW-0347">Helicase</keyword>
<feature type="domain" description="Helicase C-terminal" evidence="9">
    <location>
        <begin position="305"/>
        <end position="450"/>
    </location>
</feature>
<comment type="similarity">
    <text evidence="7">Belongs to the DEAD box helicase family.</text>
</comment>
<dbReference type="InterPro" id="IPR014014">
    <property type="entry name" value="RNA_helicase_DEAD_Q_motif"/>
</dbReference>
<dbReference type="Pfam" id="PF00270">
    <property type="entry name" value="DEAD"/>
    <property type="match status" value="1"/>
</dbReference>
<dbReference type="GO" id="GO:0003676">
    <property type="term" value="F:nucleic acid binding"/>
    <property type="evidence" value="ECO:0007669"/>
    <property type="project" value="InterPro"/>
</dbReference>
<accession>A0AB34JPZ0</accession>
<dbReference type="FunFam" id="3.40.50.300:FF:000079">
    <property type="entry name" value="probable ATP-dependent RNA helicase DDX17"/>
    <property type="match status" value="1"/>
</dbReference>
<evidence type="ECO:0000259" key="10">
    <source>
        <dbReference type="PROSITE" id="PS51195"/>
    </source>
</evidence>
<dbReference type="Gene3D" id="3.40.50.300">
    <property type="entry name" value="P-loop containing nucleotide triphosphate hydrolases"/>
    <property type="match status" value="2"/>
</dbReference>
<dbReference type="InterPro" id="IPR027417">
    <property type="entry name" value="P-loop_NTPase"/>
</dbReference>
<dbReference type="Pfam" id="PF00271">
    <property type="entry name" value="Helicase_C"/>
    <property type="match status" value="1"/>
</dbReference>
<evidence type="ECO:0000256" key="6">
    <source>
        <dbReference type="PROSITE-ProRule" id="PRU00552"/>
    </source>
</evidence>
<dbReference type="SMART" id="SM00487">
    <property type="entry name" value="DEXDc"/>
    <property type="match status" value="1"/>
</dbReference>
<dbReference type="AlphaFoldDB" id="A0AB34JPZ0"/>
<evidence type="ECO:0000256" key="4">
    <source>
        <dbReference type="ARBA" id="ARBA00022806"/>
    </source>
</evidence>
<evidence type="ECO:0000259" key="9">
    <source>
        <dbReference type="PROSITE" id="PS51194"/>
    </source>
</evidence>
<feature type="domain" description="DEAD-box RNA helicase Q" evidence="10">
    <location>
        <begin position="67"/>
        <end position="95"/>
    </location>
</feature>
<evidence type="ECO:0000256" key="3">
    <source>
        <dbReference type="ARBA" id="ARBA00022801"/>
    </source>
</evidence>
<dbReference type="GO" id="GO:0016787">
    <property type="term" value="F:hydrolase activity"/>
    <property type="evidence" value="ECO:0007669"/>
    <property type="project" value="UniProtKB-KW"/>
</dbReference>
<dbReference type="GO" id="GO:0005524">
    <property type="term" value="F:ATP binding"/>
    <property type="evidence" value="ECO:0007669"/>
    <property type="project" value="UniProtKB-KW"/>
</dbReference>
<organism evidence="11 12">
    <name type="scientific">Prymnesium parvum</name>
    <name type="common">Toxic golden alga</name>
    <dbReference type="NCBI Taxonomy" id="97485"/>
    <lineage>
        <taxon>Eukaryota</taxon>
        <taxon>Haptista</taxon>
        <taxon>Haptophyta</taxon>
        <taxon>Prymnesiophyceae</taxon>
        <taxon>Prymnesiales</taxon>
        <taxon>Prymnesiaceae</taxon>
        <taxon>Prymnesium</taxon>
    </lineage>
</organism>
<dbReference type="InterPro" id="IPR001650">
    <property type="entry name" value="Helicase_C-like"/>
</dbReference>
<dbReference type="CDD" id="cd18787">
    <property type="entry name" value="SF2_C_DEAD"/>
    <property type="match status" value="1"/>
</dbReference>
<gene>
    <name evidence="11" type="ORF">AB1Y20_018093</name>
</gene>
<evidence type="ECO:0000256" key="2">
    <source>
        <dbReference type="ARBA" id="ARBA00022741"/>
    </source>
</evidence>
<evidence type="ECO:0000256" key="1">
    <source>
        <dbReference type="ARBA" id="ARBA00012552"/>
    </source>
</evidence>
<dbReference type="PROSITE" id="PS51194">
    <property type="entry name" value="HELICASE_CTER"/>
    <property type="match status" value="1"/>
</dbReference>